<name>A0A1G4KA57_9SACH</name>
<dbReference type="OrthoDB" id="446113at2759"/>
<dbReference type="InterPro" id="IPR012677">
    <property type="entry name" value="Nucleotide-bd_a/b_plait_sf"/>
</dbReference>
<dbReference type="PROSITE" id="PS50102">
    <property type="entry name" value="RRM"/>
    <property type="match status" value="2"/>
</dbReference>
<dbReference type="AlphaFoldDB" id="A0A1G4KA57"/>
<evidence type="ECO:0000259" key="5">
    <source>
        <dbReference type="PROSITE" id="PS50102"/>
    </source>
</evidence>
<feature type="compositionally biased region" description="Low complexity" evidence="4">
    <location>
        <begin position="13"/>
        <end position="30"/>
    </location>
</feature>
<feature type="region of interest" description="Disordered" evidence="4">
    <location>
        <begin position="489"/>
        <end position="514"/>
    </location>
</feature>
<dbReference type="PANTHER" id="PTHR47640:SF10">
    <property type="entry name" value="TRNA SELENOCYSTEINE 1-ASSOCIATED PROTEIN 1-RELATED"/>
    <property type="match status" value="1"/>
</dbReference>
<evidence type="ECO:0000313" key="6">
    <source>
        <dbReference type="EMBL" id="SCV01063.1"/>
    </source>
</evidence>
<feature type="compositionally biased region" description="Polar residues" evidence="4">
    <location>
        <begin position="493"/>
        <end position="506"/>
    </location>
</feature>
<evidence type="ECO:0000313" key="7">
    <source>
        <dbReference type="Proteomes" id="UP000191024"/>
    </source>
</evidence>
<dbReference type="InterPro" id="IPR035979">
    <property type="entry name" value="RBD_domain_sf"/>
</dbReference>
<gene>
    <name evidence="6" type="ORF">LAMI_0G09120G</name>
</gene>
<dbReference type="GO" id="GO:0003729">
    <property type="term" value="F:mRNA binding"/>
    <property type="evidence" value="ECO:0007669"/>
    <property type="project" value="InterPro"/>
</dbReference>
<dbReference type="EMBL" id="LT598469">
    <property type="protein sequence ID" value="SCV01063.1"/>
    <property type="molecule type" value="Genomic_DNA"/>
</dbReference>
<dbReference type="PANTHER" id="PTHR47640">
    <property type="entry name" value="TRNA SELENOCYSTEINE 1-ASSOCIATED PROTEIN 1-RELATED-RELATED"/>
    <property type="match status" value="1"/>
</dbReference>
<dbReference type="Pfam" id="PF00076">
    <property type="entry name" value="RRM_1"/>
    <property type="match status" value="2"/>
</dbReference>
<feature type="domain" description="RRM" evidence="5">
    <location>
        <begin position="200"/>
        <end position="279"/>
    </location>
</feature>
<dbReference type="GO" id="GO:0005829">
    <property type="term" value="C:cytosol"/>
    <property type="evidence" value="ECO:0007669"/>
    <property type="project" value="TreeGrafter"/>
</dbReference>
<reference evidence="6 7" key="1">
    <citation type="submission" date="2016-03" db="EMBL/GenBank/DDBJ databases">
        <authorList>
            <person name="Devillers H."/>
        </authorList>
    </citation>
    <scope>NUCLEOTIDE SEQUENCE [LARGE SCALE GENOMIC DNA]</scope>
    <source>
        <strain evidence="6">CBS 11717</strain>
    </source>
</reference>
<organism evidence="6 7">
    <name type="scientific">Lachancea mirantina</name>
    <dbReference type="NCBI Taxonomy" id="1230905"/>
    <lineage>
        <taxon>Eukaryota</taxon>
        <taxon>Fungi</taxon>
        <taxon>Dikarya</taxon>
        <taxon>Ascomycota</taxon>
        <taxon>Saccharomycotina</taxon>
        <taxon>Saccharomycetes</taxon>
        <taxon>Saccharomycetales</taxon>
        <taxon>Saccharomycetaceae</taxon>
        <taxon>Lachancea</taxon>
    </lineage>
</organism>
<evidence type="ECO:0000256" key="3">
    <source>
        <dbReference type="PROSITE-ProRule" id="PRU00176"/>
    </source>
</evidence>
<sequence>MTAATGEAKVPMSTTSTIPHPPSSTIQTSSEPPRTLWMGDLDPGFDEVAIQQIWAHLGKPVGVKLIRAKKNLLIPCSTSSTFSTSQNEGAVGAGGADAPQQGVAPQGATLSGGPGNKININGVAFIDPKTTQLHHAGYCFVEFETLHDAQWALTLNASPLPNIVCGSAQMASNPSGLRNFRLNWASGATLQSVIPSTPEFSLFVGDLSPTATEAHLLSLFQERFKSVKTVRVMTDPITGASRCFGFVRFGDEHERRRALVEMNGVWCQGRNLRVAYATPRNNAMWQVPQQPTTSATPANPQGFVSTAPSGEYGGPPGPQWKSTTSQLMDTANALLSSNPGLVTFRNHQDQYSHHQSGSLSYAKLPQNYSNGHNTTVFVGGLTPSISEQHLHSLFAPFGTLVSVKIPPGKGCGFVKYANRIDAEAAIQGMHGFIFGGNPIRLSWGRTSQDTHHPQRDPYLHQISASPRPLDILSYQSSVWNDYEGAQPSALARQRQTSDMSSQQNSVPPVHPSLL</sequence>
<dbReference type="InterPro" id="IPR000504">
    <property type="entry name" value="RRM_dom"/>
</dbReference>
<proteinExistence type="predicted"/>
<keyword evidence="2 3" id="KW-0694">RNA-binding</keyword>
<dbReference type="InterPro" id="IPR050825">
    <property type="entry name" value="RBM42_RBP45_47-like"/>
</dbReference>
<keyword evidence="7" id="KW-1185">Reference proteome</keyword>
<accession>A0A1G4KA57</accession>
<feature type="region of interest" description="Disordered" evidence="4">
    <location>
        <begin position="1"/>
        <end position="34"/>
    </location>
</feature>
<dbReference type="SUPFAM" id="SSF54928">
    <property type="entry name" value="RNA-binding domain, RBD"/>
    <property type="match status" value="3"/>
</dbReference>
<evidence type="ECO:0000256" key="2">
    <source>
        <dbReference type="ARBA" id="ARBA00022884"/>
    </source>
</evidence>
<keyword evidence="1" id="KW-0677">Repeat</keyword>
<evidence type="ECO:0000256" key="1">
    <source>
        <dbReference type="ARBA" id="ARBA00022737"/>
    </source>
</evidence>
<evidence type="ECO:0000256" key="4">
    <source>
        <dbReference type="SAM" id="MobiDB-lite"/>
    </source>
</evidence>
<protein>
    <submittedName>
        <fullName evidence="6">LAMI_0G09120g1_1</fullName>
    </submittedName>
</protein>
<dbReference type="SMART" id="SM00360">
    <property type="entry name" value="RRM"/>
    <property type="match status" value="3"/>
</dbReference>
<dbReference type="STRING" id="1230905.A0A1G4KA57"/>
<dbReference type="Proteomes" id="UP000191024">
    <property type="component" value="Chromosome G"/>
</dbReference>
<feature type="domain" description="RRM" evidence="5">
    <location>
        <begin position="374"/>
        <end position="446"/>
    </location>
</feature>
<dbReference type="Gene3D" id="3.30.70.330">
    <property type="match status" value="3"/>
</dbReference>